<evidence type="ECO:0000313" key="2">
    <source>
        <dbReference type="Proteomes" id="UP001432059"/>
    </source>
</evidence>
<evidence type="ECO:0000313" key="1">
    <source>
        <dbReference type="EMBL" id="WOC52476.1"/>
    </source>
</evidence>
<dbReference type="EMBL" id="CP136426">
    <property type="protein sequence ID" value="WOC52476.1"/>
    <property type="molecule type" value="Genomic_DNA"/>
</dbReference>
<reference evidence="1" key="1">
    <citation type="submission" date="2023-10" db="EMBL/GenBank/DDBJ databases">
        <title>Characterization and whole genome sequencing of a novel strain of Bergeyella porcorum QD2021 isolated from pig.</title>
        <authorList>
            <person name="Liu G."/>
            <person name="Chen C."/>
            <person name="Han X."/>
        </authorList>
    </citation>
    <scope>NUCLEOTIDE SEQUENCE</scope>
    <source>
        <strain evidence="1">QD2021</strain>
    </source>
</reference>
<name>A0AAU0F2A3_9FLAO</name>
<dbReference type="AlphaFoldDB" id="A0AAU0F2A3"/>
<gene>
    <name evidence="1" type="ORF">BPO_1829</name>
</gene>
<proteinExistence type="predicted"/>
<protein>
    <submittedName>
        <fullName evidence="1">Uncharacterized protein</fullName>
    </submittedName>
</protein>
<organism evidence="1 2">
    <name type="scientific">Bergeyella porcorum</name>
    <dbReference type="NCBI Taxonomy" id="1735111"/>
    <lineage>
        <taxon>Bacteria</taxon>
        <taxon>Pseudomonadati</taxon>
        <taxon>Bacteroidota</taxon>
        <taxon>Flavobacteriia</taxon>
        <taxon>Flavobacteriales</taxon>
        <taxon>Weeksellaceae</taxon>
        <taxon>Bergeyella</taxon>
    </lineage>
</organism>
<sequence length="47" mass="5486">MFGDYSINEIPFMMQMISEFHIENFSVESYILLFSPLGERGLVNLEP</sequence>
<keyword evidence="2" id="KW-1185">Reference proteome</keyword>
<dbReference type="Proteomes" id="UP001432059">
    <property type="component" value="Chromosome"/>
</dbReference>
<accession>A0AAU0F2A3</accession>
<dbReference type="KEGG" id="bpor:BPO_1829"/>